<dbReference type="STRING" id="1122125.GCA_000423185_04506"/>
<evidence type="ECO:0000313" key="8">
    <source>
        <dbReference type="EMBL" id="OWJ64030.1"/>
    </source>
</evidence>
<dbReference type="GO" id="GO:0016491">
    <property type="term" value="F:oxidoreductase activity"/>
    <property type="evidence" value="ECO:0007669"/>
    <property type="project" value="UniProtKB-KW"/>
</dbReference>
<gene>
    <name evidence="8" type="ORF">BWR60_26880</name>
</gene>
<evidence type="ECO:0000256" key="2">
    <source>
        <dbReference type="ARBA" id="ARBA00023002"/>
    </source>
</evidence>
<reference evidence="9" key="1">
    <citation type="submission" date="2017-05" db="EMBL/GenBank/DDBJ databases">
        <authorList>
            <person name="Macchi M."/>
            <person name="Festa S."/>
            <person name="Coppotelli B.M."/>
            <person name="Morelli I.S."/>
        </authorList>
    </citation>
    <scope>NUCLEOTIDE SEQUENCE [LARGE SCALE GENOMIC DNA]</scope>
    <source>
        <strain evidence="9">I</strain>
    </source>
</reference>
<dbReference type="Pfam" id="PF18312">
    <property type="entry name" value="ScsC_N"/>
    <property type="match status" value="1"/>
</dbReference>
<keyword evidence="3" id="KW-1015">Disulfide bond</keyword>
<evidence type="ECO:0000259" key="7">
    <source>
        <dbReference type="PROSITE" id="PS51352"/>
    </source>
</evidence>
<feature type="chain" id="PRO_5012352034" description="Thioredoxin domain-containing protein" evidence="6">
    <location>
        <begin position="26"/>
        <end position="257"/>
    </location>
</feature>
<dbReference type="CDD" id="cd03023">
    <property type="entry name" value="DsbA_Com1_like"/>
    <property type="match status" value="1"/>
</dbReference>
<feature type="compositionally biased region" description="Polar residues" evidence="5">
    <location>
        <begin position="23"/>
        <end position="36"/>
    </location>
</feature>
<evidence type="ECO:0000256" key="4">
    <source>
        <dbReference type="ARBA" id="ARBA00023284"/>
    </source>
</evidence>
<organism evidence="8 9">
    <name type="scientific">Inquilinus limosus</name>
    <dbReference type="NCBI Taxonomy" id="171674"/>
    <lineage>
        <taxon>Bacteria</taxon>
        <taxon>Pseudomonadati</taxon>
        <taxon>Pseudomonadota</taxon>
        <taxon>Alphaproteobacteria</taxon>
        <taxon>Rhodospirillales</taxon>
        <taxon>Rhodospirillaceae</taxon>
        <taxon>Inquilinus</taxon>
    </lineage>
</organism>
<evidence type="ECO:0000256" key="5">
    <source>
        <dbReference type="SAM" id="MobiDB-lite"/>
    </source>
</evidence>
<evidence type="ECO:0000313" key="9">
    <source>
        <dbReference type="Proteomes" id="UP000196655"/>
    </source>
</evidence>
<dbReference type="PROSITE" id="PS51352">
    <property type="entry name" value="THIOREDOXIN_2"/>
    <property type="match status" value="1"/>
</dbReference>
<keyword evidence="1 6" id="KW-0732">Signal</keyword>
<dbReference type="Gene3D" id="3.40.30.10">
    <property type="entry name" value="Glutaredoxin"/>
    <property type="match status" value="1"/>
</dbReference>
<dbReference type="EMBL" id="NHON01000071">
    <property type="protein sequence ID" value="OWJ64030.1"/>
    <property type="molecule type" value="Genomic_DNA"/>
</dbReference>
<feature type="signal peptide" evidence="6">
    <location>
        <begin position="1"/>
        <end position="25"/>
    </location>
</feature>
<dbReference type="Proteomes" id="UP000196655">
    <property type="component" value="Unassembled WGS sequence"/>
</dbReference>
<dbReference type="InterPro" id="IPR036249">
    <property type="entry name" value="Thioredoxin-like_sf"/>
</dbReference>
<accession>A0A211ZFK9</accession>
<feature type="domain" description="Thioredoxin" evidence="7">
    <location>
        <begin position="24"/>
        <end position="256"/>
    </location>
</feature>
<dbReference type="InterPro" id="IPR041205">
    <property type="entry name" value="ScsC_N"/>
</dbReference>
<keyword evidence="2" id="KW-0560">Oxidoreductase</keyword>
<sequence>MLRPSRLASLAVLAAVAVASPSTWAQQSPAPAQSTPAVDPAQKEAIEQVVRDYIRAHPEIVVEALDAYQAKKDEEERSAQSKTLTSRADEIFRSASSPVIGNAQGDVTLVEFFDYQCGYCKRSQPDLERLMKADSGLKVVLKEFPILGPASVTAARVSLAAQKQGKYLEFHTKLMGFKGQLTDDVIFETAKQVGLDIDKVKQDMNDPSVVAELRANMDLAQALGVQGTPAFVINDQIIPGAVGFDALKSQIDKDRAG</sequence>
<dbReference type="Pfam" id="PF01323">
    <property type="entry name" value="DSBA"/>
    <property type="match status" value="1"/>
</dbReference>
<evidence type="ECO:0000256" key="6">
    <source>
        <dbReference type="SAM" id="SignalP"/>
    </source>
</evidence>
<dbReference type="InterPro" id="IPR001853">
    <property type="entry name" value="DSBA-like_thioredoxin_dom"/>
</dbReference>
<dbReference type="PANTHER" id="PTHR13887:SF14">
    <property type="entry name" value="DISULFIDE BOND FORMATION PROTEIN D"/>
    <property type="match status" value="1"/>
</dbReference>
<evidence type="ECO:0000256" key="3">
    <source>
        <dbReference type="ARBA" id="ARBA00023157"/>
    </source>
</evidence>
<evidence type="ECO:0000256" key="1">
    <source>
        <dbReference type="ARBA" id="ARBA00022729"/>
    </source>
</evidence>
<dbReference type="PANTHER" id="PTHR13887">
    <property type="entry name" value="GLUTATHIONE S-TRANSFERASE KAPPA"/>
    <property type="match status" value="1"/>
</dbReference>
<keyword evidence="4" id="KW-0676">Redox-active center</keyword>
<name>A0A211ZFK9_9PROT</name>
<dbReference type="InterPro" id="IPR013766">
    <property type="entry name" value="Thioredoxin_domain"/>
</dbReference>
<proteinExistence type="predicted"/>
<dbReference type="SUPFAM" id="SSF52833">
    <property type="entry name" value="Thioredoxin-like"/>
    <property type="match status" value="1"/>
</dbReference>
<feature type="region of interest" description="Disordered" evidence="5">
    <location>
        <begin position="21"/>
        <end position="40"/>
    </location>
</feature>
<dbReference type="RefSeq" id="WP_088154787.1">
    <property type="nucleotide sequence ID" value="NZ_NHON01000071.1"/>
</dbReference>
<comment type="caution">
    <text evidence="8">The sequence shown here is derived from an EMBL/GenBank/DDBJ whole genome shotgun (WGS) entry which is preliminary data.</text>
</comment>
<dbReference type="AlphaFoldDB" id="A0A211ZFK9"/>
<dbReference type="OrthoDB" id="9780147at2"/>
<protein>
    <recommendedName>
        <fullName evidence="7">Thioredoxin domain-containing protein</fullName>
    </recommendedName>
</protein>
<keyword evidence="9" id="KW-1185">Reference proteome</keyword>